<evidence type="ECO:0000256" key="1">
    <source>
        <dbReference type="SAM" id="MobiDB-lite"/>
    </source>
</evidence>
<dbReference type="EMBL" id="LGTL01000004">
    <property type="protein sequence ID" value="KPA83224.1"/>
    <property type="molecule type" value="Genomic_DNA"/>
</dbReference>
<evidence type="ECO:0000313" key="3">
    <source>
        <dbReference type="Proteomes" id="UP000037923"/>
    </source>
</evidence>
<dbReference type="OrthoDB" id="272220at2759"/>
<dbReference type="VEuPathDB" id="TriTrypDB:LpyrH10_04_4550"/>
<keyword evidence="3" id="KW-1185">Reference proteome</keyword>
<dbReference type="Proteomes" id="UP000037923">
    <property type="component" value="Unassembled WGS sequence"/>
</dbReference>
<dbReference type="GeneID" id="26903196"/>
<comment type="caution">
    <text evidence="2">The sequence shown here is derived from an EMBL/GenBank/DDBJ whole genome shotgun (WGS) entry which is preliminary data.</text>
</comment>
<sequence>MSNTHKKLLPIGSNMNDAAYPFRGQHKMEDCINHGHSGVAKKAPTSIGMRITGSNLVIEQVQTPKGVELECELGVDGGIPRPVSLQQASALMVPGDGHDYNLLATVKANGSTTKHYCKLTFNGSEGSSVLRVRAPEGCPPEAVYIVADGRRLRPTAGWFRIPIQTKDCALVANLPMMDNGGGETSGVAFLSPPRNSGMKNGQRCGSSKSPLSQQRSPTRPGSGLAREPTTPADAYFFLETVTVDPPTPSQTQQALLVCISTGHVIPLTPQGTVAVPHAGAPFRLVLPAKSFHDGMPAVMAAPAGAPKAVPEIETRIQPFTAPINPLEAAGANVPPASDGTPAAAGGAAMPSFVATAPNFTVQLIGEDGSSATGQGVATLPLTHRRAQAIQIIVRDAQGNVMARQKSNVPALQAAPTAVRMRDDGSGNVVVSTNAGNKLTVGGVPQANPLAGALLPRVVPQQVVVEQPNADGSVSSVALEVAAKGSGDPAMPLGTNPVPVPIPVGGGTPAAAAATAANATPEKWVMELCAALQKPNPEEQRRLVQAIQPSTLPGMTVVNFVRDQLTRQPPAIFFTVSKNGLESVQCPGCSVSASVGSDPPRTIPSYGSVQLVPGKPATLTATSMSTQRPVSACRVQMSNMVGDNPNTFTSTSSGYNPYGSSASGGAPADKGDTELVTRVLDSLIRHNVNAAQVADELGGMSTAPFSSQGRRLLPLLTTCLRSASANGAASAAAKAASDQAAAAAAAAAQAKTNEEIFFTCGPGYVDNIYTSTPQLHLFGAIDEQAPQVLQQRGRVPAQGTLEGDRKPFFIRITARDPTTGAVKAERTITVLGVSQAAQVALNAAPAPPSAAAVNATPSPALLSSQGAAGYTPVQAQPDAVRTEGPFAAGAAANTAMQYIDVSLQTVGQDVQVRFLCPPHLRIVCDVDGVGGHTGQSDFVTKMPALRAHRVNLSLVDTYGKVVFQQKLDVPAMTSPVWGLAVQHNGLSVDPESGSLATASVDRSPERALQGNFLSFDASVPHYVNLRKYLNGVHGCCVGEVSLRLPGLTLPPELAEVTSLLRRRANGQLSDPQAKAELQQLLSRCTSPAVAELIRCILSSWSGAAGGPAYSLDPDSPSNRVFFRLTGTD</sequence>
<accession>A0A0N0VGJ3</accession>
<dbReference type="RefSeq" id="XP_015661663.1">
    <property type="nucleotide sequence ID" value="XM_015800061.1"/>
</dbReference>
<feature type="region of interest" description="Disordered" evidence="1">
    <location>
        <begin position="191"/>
        <end position="229"/>
    </location>
</feature>
<name>A0A0N0VGJ3_LEPPY</name>
<reference evidence="2 3" key="1">
    <citation type="submission" date="2015-07" db="EMBL/GenBank/DDBJ databases">
        <title>High-quality genome of monoxenous trypanosomatid Leptomonas pyrrhocoris.</title>
        <authorList>
            <person name="Flegontov P."/>
            <person name="Butenko A."/>
            <person name="Firsov S."/>
            <person name="Vlcek C."/>
            <person name="Logacheva M.D."/>
            <person name="Field M."/>
            <person name="Filatov D."/>
            <person name="Flegontova O."/>
            <person name="Gerasimov E."/>
            <person name="Jackson A.P."/>
            <person name="Kelly S."/>
            <person name="Opperdoes F."/>
            <person name="O'Reilly A."/>
            <person name="Votypka J."/>
            <person name="Yurchenko V."/>
            <person name="Lukes J."/>
        </authorList>
    </citation>
    <scope>NUCLEOTIDE SEQUENCE [LARGE SCALE GENOMIC DNA]</scope>
    <source>
        <strain evidence="2">H10</strain>
    </source>
</reference>
<protein>
    <submittedName>
        <fullName evidence="2">Uncharacterized protein</fullName>
    </submittedName>
</protein>
<dbReference type="AlphaFoldDB" id="A0A0N0VGJ3"/>
<gene>
    <name evidence="2" type="ORF">ABB37_02905</name>
</gene>
<organism evidence="2 3">
    <name type="scientific">Leptomonas pyrrhocoris</name>
    <name type="common">Firebug parasite</name>
    <dbReference type="NCBI Taxonomy" id="157538"/>
    <lineage>
        <taxon>Eukaryota</taxon>
        <taxon>Discoba</taxon>
        <taxon>Euglenozoa</taxon>
        <taxon>Kinetoplastea</taxon>
        <taxon>Metakinetoplastina</taxon>
        <taxon>Trypanosomatida</taxon>
        <taxon>Trypanosomatidae</taxon>
        <taxon>Leishmaniinae</taxon>
        <taxon>Leptomonas</taxon>
    </lineage>
</organism>
<proteinExistence type="predicted"/>
<evidence type="ECO:0000313" key="2">
    <source>
        <dbReference type="EMBL" id="KPA83224.1"/>
    </source>
</evidence>
<dbReference type="OMA" id="PHLRIVC"/>
<feature type="compositionally biased region" description="Polar residues" evidence="1">
    <location>
        <begin position="193"/>
        <end position="219"/>
    </location>
</feature>